<evidence type="ECO:0000256" key="1">
    <source>
        <dbReference type="SAM" id="MobiDB-lite"/>
    </source>
</evidence>
<gene>
    <name evidence="3" type="ORF">HAX54_015023</name>
</gene>
<protein>
    <submittedName>
        <fullName evidence="3">Uncharacterized protein</fullName>
    </submittedName>
</protein>
<keyword evidence="2" id="KW-0732">Signal</keyword>
<accession>A0ABS8RZA4</accession>
<name>A0ABS8RZA4_DATST</name>
<feature type="region of interest" description="Disordered" evidence="1">
    <location>
        <begin position="14"/>
        <end position="37"/>
    </location>
</feature>
<reference evidence="3 4" key="1">
    <citation type="journal article" date="2021" name="BMC Genomics">
        <title>Datura genome reveals duplications of psychoactive alkaloid biosynthetic genes and high mutation rate following tissue culture.</title>
        <authorList>
            <person name="Rajewski A."/>
            <person name="Carter-House D."/>
            <person name="Stajich J."/>
            <person name="Litt A."/>
        </authorList>
    </citation>
    <scope>NUCLEOTIDE SEQUENCE [LARGE SCALE GENOMIC DNA]</scope>
    <source>
        <strain evidence="3">AR-01</strain>
    </source>
</reference>
<evidence type="ECO:0000313" key="4">
    <source>
        <dbReference type="Proteomes" id="UP000823775"/>
    </source>
</evidence>
<organism evidence="3 4">
    <name type="scientific">Datura stramonium</name>
    <name type="common">Jimsonweed</name>
    <name type="synonym">Common thornapple</name>
    <dbReference type="NCBI Taxonomy" id="4076"/>
    <lineage>
        <taxon>Eukaryota</taxon>
        <taxon>Viridiplantae</taxon>
        <taxon>Streptophyta</taxon>
        <taxon>Embryophyta</taxon>
        <taxon>Tracheophyta</taxon>
        <taxon>Spermatophyta</taxon>
        <taxon>Magnoliopsida</taxon>
        <taxon>eudicotyledons</taxon>
        <taxon>Gunneridae</taxon>
        <taxon>Pentapetalae</taxon>
        <taxon>asterids</taxon>
        <taxon>lamiids</taxon>
        <taxon>Solanales</taxon>
        <taxon>Solanaceae</taxon>
        <taxon>Solanoideae</taxon>
        <taxon>Datureae</taxon>
        <taxon>Datura</taxon>
    </lineage>
</organism>
<evidence type="ECO:0000256" key="2">
    <source>
        <dbReference type="SAM" id="SignalP"/>
    </source>
</evidence>
<feature type="chain" id="PRO_5045483271" evidence="2">
    <location>
        <begin position="20"/>
        <end position="124"/>
    </location>
</feature>
<feature type="signal peptide" evidence="2">
    <location>
        <begin position="1"/>
        <end position="19"/>
    </location>
</feature>
<evidence type="ECO:0000313" key="3">
    <source>
        <dbReference type="EMBL" id="MCD7452106.1"/>
    </source>
</evidence>
<comment type="caution">
    <text evidence="3">The sequence shown here is derived from an EMBL/GenBank/DDBJ whole genome shotgun (WGS) entry which is preliminary data.</text>
</comment>
<dbReference type="EMBL" id="JACEIK010000195">
    <property type="protein sequence ID" value="MCD7452106.1"/>
    <property type="molecule type" value="Genomic_DNA"/>
</dbReference>
<sequence>MCLIHLVLVPLAAPGSSGARQHDTSEPETFNSSIDGEEPIYEGEDCILESATTSYQSREPMYEGEVVLAEQVNGGSRDVSETVVKDEITQKEGELVRNFLKNSASQLTICGYAPFPVMSSFACS</sequence>
<proteinExistence type="predicted"/>
<keyword evidence="4" id="KW-1185">Reference proteome</keyword>
<dbReference type="Proteomes" id="UP000823775">
    <property type="component" value="Unassembled WGS sequence"/>
</dbReference>